<reference evidence="1" key="2">
    <citation type="submission" date="2018-05" db="EMBL/GenBank/DDBJ databases">
        <title>OmerRS3 (Oryza meridionalis Reference Sequence Version 3).</title>
        <authorList>
            <person name="Zhang J."/>
            <person name="Kudrna D."/>
            <person name="Lee S."/>
            <person name="Talag J."/>
            <person name="Welchert J."/>
            <person name="Wing R.A."/>
        </authorList>
    </citation>
    <scope>NUCLEOTIDE SEQUENCE [LARGE SCALE GENOMIC DNA]</scope>
    <source>
        <strain evidence="1">cv. OR44</strain>
    </source>
</reference>
<accession>A0A0E0DZM5</accession>
<evidence type="ECO:0000313" key="1">
    <source>
        <dbReference type="EnsemblPlants" id="OMERI06G10360.1"/>
    </source>
</evidence>
<protein>
    <submittedName>
        <fullName evidence="1">Uncharacterized protein</fullName>
    </submittedName>
</protein>
<dbReference type="Proteomes" id="UP000008021">
    <property type="component" value="Chromosome 6"/>
</dbReference>
<sequence length="70" mass="7248">MRLAGSLPLSARRKAEYVSPIKRSPECGAGSRAAVGGEDSWMEAGRPPLMEVEDGSGGGAEYATCHALKA</sequence>
<reference evidence="1" key="1">
    <citation type="submission" date="2015-04" db="UniProtKB">
        <authorList>
            <consortium name="EnsemblPlants"/>
        </authorList>
    </citation>
    <scope>IDENTIFICATION</scope>
</reference>
<dbReference type="Gramene" id="OMERI06G10360.1">
    <property type="protein sequence ID" value="OMERI06G10360.1"/>
    <property type="gene ID" value="OMERI06G10360"/>
</dbReference>
<organism evidence="1">
    <name type="scientific">Oryza meridionalis</name>
    <dbReference type="NCBI Taxonomy" id="40149"/>
    <lineage>
        <taxon>Eukaryota</taxon>
        <taxon>Viridiplantae</taxon>
        <taxon>Streptophyta</taxon>
        <taxon>Embryophyta</taxon>
        <taxon>Tracheophyta</taxon>
        <taxon>Spermatophyta</taxon>
        <taxon>Magnoliopsida</taxon>
        <taxon>Liliopsida</taxon>
        <taxon>Poales</taxon>
        <taxon>Poaceae</taxon>
        <taxon>BOP clade</taxon>
        <taxon>Oryzoideae</taxon>
        <taxon>Oryzeae</taxon>
        <taxon>Oryzinae</taxon>
        <taxon>Oryza</taxon>
    </lineage>
</organism>
<keyword evidence="2" id="KW-1185">Reference proteome</keyword>
<dbReference type="AlphaFoldDB" id="A0A0E0DZM5"/>
<proteinExistence type="predicted"/>
<name>A0A0E0DZM5_9ORYZ</name>
<dbReference type="EnsemblPlants" id="OMERI06G10360.1">
    <property type="protein sequence ID" value="OMERI06G10360.1"/>
    <property type="gene ID" value="OMERI06G10360"/>
</dbReference>
<evidence type="ECO:0000313" key="2">
    <source>
        <dbReference type="Proteomes" id="UP000008021"/>
    </source>
</evidence>
<dbReference type="HOGENOM" id="CLU_2762087_0_0_1"/>